<comment type="caution">
    <text evidence="2">The sequence shown here is derived from an EMBL/GenBank/DDBJ whole genome shotgun (WGS) entry which is preliminary data.</text>
</comment>
<dbReference type="InterPro" id="IPR052897">
    <property type="entry name" value="Sec-Metab_Biosynth_Hydrolase"/>
</dbReference>
<dbReference type="InterPro" id="IPR000073">
    <property type="entry name" value="AB_hydrolase_1"/>
</dbReference>
<keyword evidence="3" id="KW-1185">Reference proteome</keyword>
<gene>
    <name evidence="2" type="ORF">IT779_28770</name>
</gene>
<dbReference type="InterPro" id="IPR029058">
    <property type="entry name" value="AB_hydrolase_fold"/>
</dbReference>
<accession>A0A931IH32</accession>
<name>A0A931IH32_9NOCA</name>
<dbReference type="GO" id="GO:0016787">
    <property type="term" value="F:hydrolase activity"/>
    <property type="evidence" value="ECO:0007669"/>
    <property type="project" value="UniProtKB-KW"/>
</dbReference>
<protein>
    <submittedName>
        <fullName evidence="2">Alpha/beta hydrolase</fullName>
    </submittedName>
</protein>
<evidence type="ECO:0000259" key="1">
    <source>
        <dbReference type="Pfam" id="PF12697"/>
    </source>
</evidence>
<evidence type="ECO:0000313" key="2">
    <source>
        <dbReference type="EMBL" id="MBH0780271.1"/>
    </source>
</evidence>
<dbReference type="EMBL" id="JADMLG010000014">
    <property type="protein sequence ID" value="MBH0780271.1"/>
    <property type="molecule type" value="Genomic_DNA"/>
</dbReference>
<dbReference type="RefSeq" id="WP_196152573.1">
    <property type="nucleotide sequence ID" value="NZ_JADMLG010000014.1"/>
</dbReference>
<organism evidence="2 3">
    <name type="scientific">Nocardia bovistercoris</name>
    <dbReference type="NCBI Taxonomy" id="2785916"/>
    <lineage>
        <taxon>Bacteria</taxon>
        <taxon>Bacillati</taxon>
        <taxon>Actinomycetota</taxon>
        <taxon>Actinomycetes</taxon>
        <taxon>Mycobacteriales</taxon>
        <taxon>Nocardiaceae</taxon>
        <taxon>Nocardia</taxon>
    </lineage>
</organism>
<dbReference type="Pfam" id="PF12697">
    <property type="entry name" value="Abhydrolase_6"/>
    <property type="match status" value="1"/>
</dbReference>
<dbReference type="AlphaFoldDB" id="A0A931IH32"/>
<keyword evidence="2" id="KW-0378">Hydrolase</keyword>
<dbReference type="PANTHER" id="PTHR37017">
    <property type="entry name" value="AB HYDROLASE-1 DOMAIN-CONTAINING PROTEIN-RELATED"/>
    <property type="match status" value="1"/>
</dbReference>
<dbReference type="Proteomes" id="UP000655751">
    <property type="component" value="Unassembled WGS sequence"/>
</dbReference>
<reference evidence="2" key="1">
    <citation type="submission" date="2020-11" db="EMBL/GenBank/DDBJ databases">
        <title>Nocardia NEAU-351.nov., a novel actinomycete isolated from the cow dung.</title>
        <authorList>
            <person name="Zhang X."/>
        </authorList>
    </citation>
    <scope>NUCLEOTIDE SEQUENCE</scope>
    <source>
        <strain evidence="2">NEAU-351</strain>
    </source>
</reference>
<evidence type="ECO:0000313" key="3">
    <source>
        <dbReference type="Proteomes" id="UP000655751"/>
    </source>
</evidence>
<sequence>MTTRVVLIPGFWLGAWAWDEVGERLRERGHEVCALTLPGLDPEDAHRLDATLADQARAIVAAIGPDGDAVLVAHSGGAVPAYLATDRAPERVRHAIYIDSAPIPDGFVLRDDLGSAREFALPSWAELEAEGNSLTGLDDKALARFRERAVSQPASIAGAPLELSESTARLAVPTTVVCTSIAADLVGQLSTSGEAPIFSEVPRVGAVLVDLPTGHWPMWSEPDALAELVDGIVGQG</sequence>
<dbReference type="SUPFAM" id="SSF53474">
    <property type="entry name" value="alpha/beta-Hydrolases"/>
    <property type="match status" value="1"/>
</dbReference>
<dbReference type="Gene3D" id="3.40.50.1820">
    <property type="entry name" value="alpha/beta hydrolase"/>
    <property type="match status" value="1"/>
</dbReference>
<dbReference type="PANTHER" id="PTHR37017:SF11">
    <property type="entry name" value="ESTERASE_LIPASE_THIOESTERASE DOMAIN-CONTAINING PROTEIN"/>
    <property type="match status" value="1"/>
</dbReference>
<proteinExistence type="predicted"/>
<feature type="domain" description="AB hydrolase-1" evidence="1">
    <location>
        <begin position="5"/>
        <end position="227"/>
    </location>
</feature>